<feature type="transmembrane region" description="Helical" evidence="21">
    <location>
        <begin position="150"/>
        <end position="166"/>
    </location>
</feature>
<comment type="similarity">
    <text evidence="16">Belongs to the SEDS family. FtsW subfamily.</text>
</comment>
<feature type="transmembrane region" description="Helical" evidence="21">
    <location>
        <begin position="57"/>
        <end position="74"/>
    </location>
</feature>
<evidence type="ECO:0000256" key="7">
    <source>
        <dbReference type="ARBA" id="ARBA00022692"/>
    </source>
</evidence>
<evidence type="ECO:0000256" key="15">
    <source>
        <dbReference type="ARBA" id="ARBA00033270"/>
    </source>
</evidence>
<keyword evidence="9" id="KW-0573">Peptidoglycan synthesis</keyword>
<dbReference type="GO" id="GO:0008955">
    <property type="term" value="F:peptidoglycan glycosyltransferase activity"/>
    <property type="evidence" value="ECO:0007669"/>
    <property type="project" value="UniProtKB-EC"/>
</dbReference>
<keyword evidence="10 21" id="KW-1133">Transmembrane helix</keyword>
<keyword evidence="4" id="KW-0132">Cell division</keyword>
<reference evidence="23" key="1">
    <citation type="submission" date="2017-09" db="EMBL/GenBank/DDBJ databases">
        <title>Depth-based differentiation of microbial function through sediment-hosted aquifers and enrichment of novel symbionts in the deep terrestrial subsurface.</title>
        <authorList>
            <person name="Probst A.J."/>
            <person name="Ladd B."/>
            <person name="Jarett J.K."/>
            <person name="Geller-Mcgrath D.E."/>
            <person name="Sieber C.M.K."/>
            <person name="Emerson J.B."/>
            <person name="Anantharaman K."/>
            <person name="Thomas B.C."/>
            <person name="Malmstrom R."/>
            <person name="Stieglmeier M."/>
            <person name="Klingl A."/>
            <person name="Woyke T."/>
            <person name="Ryan C.M."/>
            <person name="Banfield J.F."/>
        </authorList>
    </citation>
    <scope>NUCLEOTIDE SEQUENCE [LARGE SCALE GENOMIC DNA]</scope>
</reference>
<evidence type="ECO:0000256" key="6">
    <source>
        <dbReference type="ARBA" id="ARBA00022679"/>
    </source>
</evidence>
<evidence type="ECO:0000256" key="4">
    <source>
        <dbReference type="ARBA" id="ARBA00022618"/>
    </source>
</evidence>
<evidence type="ECO:0000256" key="1">
    <source>
        <dbReference type="ARBA" id="ARBA00004651"/>
    </source>
</evidence>
<keyword evidence="3" id="KW-1003">Cell membrane</keyword>
<evidence type="ECO:0000256" key="17">
    <source>
        <dbReference type="ARBA" id="ARBA00041185"/>
    </source>
</evidence>
<evidence type="ECO:0000313" key="22">
    <source>
        <dbReference type="EMBL" id="PIU24010.1"/>
    </source>
</evidence>
<comment type="catalytic activity">
    <reaction evidence="20">
        <text>[GlcNAc-(1-&gt;4)-Mur2Ac(oyl-L-Ala-gamma-D-Glu-L-Lys-D-Ala-D-Ala)](n)-di-trans,octa-cis-undecaprenyl diphosphate + beta-D-GlcNAc-(1-&gt;4)-Mur2Ac(oyl-L-Ala-gamma-D-Glu-L-Lys-D-Ala-D-Ala)-di-trans,octa-cis-undecaprenyl diphosphate = [GlcNAc-(1-&gt;4)-Mur2Ac(oyl-L-Ala-gamma-D-Glu-L-Lys-D-Ala-D-Ala)](n+1)-di-trans,octa-cis-undecaprenyl diphosphate + di-trans,octa-cis-undecaprenyl diphosphate + H(+)</text>
        <dbReference type="Rhea" id="RHEA:23708"/>
        <dbReference type="Rhea" id="RHEA-COMP:9602"/>
        <dbReference type="Rhea" id="RHEA-COMP:9603"/>
        <dbReference type="ChEBI" id="CHEBI:15378"/>
        <dbReference type="ChEBI" id="CHEBI:58405"/>
        <dbReference type="ChEBI" id="CHEBI:60033"/>
        <dbReference type="ChEBI" id="CHEBI:78435"/>
        <dbReference type="EC" id="2.4.99.28"/>
    </reaction>
</comment>
<dbReference type="GO" id="GO:0071555">
    <property type="term" value="P:cell wall organization"/>
    <property type="evidence" value="ECO:0007669"/>
    <property type="project" value="UniProtKB-KW"/>
</dbReference>
<dbReference type="GO" id="GO:0051301">
    <property type="term" value="P:cell division"/>
    <property type="evidence" value="ECO:0007669"/>
    <property type="project" value="UniProtKB-KW"/>
</dbReference>
<dbReference type="GO" id="GO:0015648">
    <property type="term" value="F:lipid-linked peptidoglycan transporter activity"/>
    <property type="evidence" value="ECO:0007669"/>
    <property type="project" value="TreeGrafter"/>
</dbReference>
<evidence type="ECO:0000256" key="10">
    <source>
        <dbReference type="ARBA" id="ARBA00022989"/>
    </source>
</evidence>
<dbReference type="GO" id="GO:0008360">
    <property type="term" value="P:regulation of cell shape"/>
    <property type="evidence" value="ECO:0007669"/>
    <property type="project" value="UniProtKB-KW"/>
</dbReference>
<name>A0A2M6YBF5_9BACT</name>
<feature type="transmembrane region" description="Helical" evidence="21">
    <location>
        <begin position="345"/>
        <end position="366"/>
    </location>
</feature>
<sequence length="372" mass="41119">MFLIMPINSSYKKRKTADYFLMILVFVLAVFGLIMIYSVSKYLSLQVTNQASDKYYLIRQLISLGIGLVIWAIFQSIDYKYWQKHAETMLWVTIILLGSVFLFRGESGSRWINLFGLGFQPSEFAKLSMIIYLSGWLASKKKSGDIDKSFLSFLVFVGGVSLMMLVQKDLGTLSVILIIAASIFFAAGAKLSNLAIGGTLGVFLVWLAIKIEPYRMQRLTAFLNPNSGSLSTSYHIRNALIAIGSGGLWGLGFGQSRQKYLYLPEAQTDSIFPIIAEELGFLRASAVIIVYALIAYRGYTIARRAPDSFSQLVAVGITTWIIWQAFVNLAAMMALLPLTGVPLPFISYGGTSLIAFLAAVGILLNISKYATE</sequence>
<evidence type="ECO:0000256" key="9">
    <source>
        <dbReference type="ARBA" id="ARBA00022984"/>
    </source>
</evidence>
<dbReference type="NCBIfam" id="TIGR02614">
    <property type="entry name" value="ftsW"/>
    <property type="match status" value="1"/>
</dbReference>
<evidence type="ECO:0000256" key="11">
    <source>
        <dbReference type="ARBA" id="ARBA00023136"/>
    </source>
</evidence>
<dbReference type="InterPro" id="IPR013437">
    <property type="entry name" value="FtsW"/>
</dbReference>
<dbReference type="PANTHER" id="PTHR30474">
    <property type="entry name" value="CELL CYCLE PROTEIN"/>
    <property type="match status" value="1"/>
</dbReference>
<evidence type="ECO:0000256" key="3">
    <source>
        <dbReference type="ARBA" id="ARBA00022475"/>
    </source>
</evidence>
<feature type="transmembrane region" description="Helical" evidence="21">
    <location>
        <begin position="280"/>
        <end position="300"/>
    </location>
</feature>
<evidence type="ECO:0000256" key="19">
    <source>
        <dbReference type="ARBA" id="ARBA00044770"/>
    </source>
</evidence>
<comment type="pathway">
    <text evidence="2">Cell wall biogenesis; peptidoglycan biosynthesis.</text>
</comment>
<dbReference type="GO" id="GO:0005886">
    <property type="term" value="C:plasma membrane"/>
    <property type="evidence" value="ECO:0007669"/>
    <property type="project" value="UniProtKB-SubCell"/>
</dbReference>
<keyword evidence="8" id="KW-0133">Cell shape</keyword>
<dbReference type="PANTHER" id="PTHR30474:SF2">
    <property type="entry name" value="PEPTIDOGLYCAN GLYCOSYLTRANSFERASE FTSW-RELATED"/>
    <property type="match status" value="1"/>
</dbReference>
<protein>
    <recommendedName>
        <fullName evidence="17">Probable peptidoglycan glycosyltransferase FtsW</fullName>
        <ecNumber evidence="19">2.4.99.28</ecNumber>
    </recommendedName>
    <alternativeName>
        <fullName evidence="18">Cell division protein FtsW</fullName>
    </alternativeName>
    <alternativeName>
        <fullName evidence="15">Cell wall polymerase</fullName>
    </alternativeName>
    <alternativeName>
        <fullName evidence="14">Peptidoglycan polymerase</fullName>
    </alternativeName>
</protein>
<evidence type="ECO:0000313" key="23">
    <source>
        <dbReference type="Proteomes" id="UP000229896"/>
    </source>
</evidence>
<evidence type="ECO:0000256" key="5">
    <source>
        <dbReference type="ARBA" id="ARBA00022676"/>
    </source>
</evidence>
<proteinExistence type="inferred from homology"/>
<dbReference type="GO" id="GO:0009252">
    <property type="term" value="P:peptidoglycan biosynthetic process"/>
    <property type="evidence" value="ECO:0007669"/>
    <property type="project" value="UniProtKB-KW"/>
</dbReference>
<keyword evidence="5" id="KW-0328">Glycosyltransferase</keyword>
<keyword evidence="12" id="KW-0131">Cell cycle</keyword>
<evidence type="ECO:0000256" key="18">
    <source>
        <dbReference type="ARBA" id="ARBA00041418"/>
    </source>
</evidence>
<comment type="subcellular location">
    <subcellularLocation>
        <location evidence="1">Cell membrane</location>
        <topology evidence="1">Multi-pass membrane protein</topology>
    </subcellularLocation>
</comment>
<evidence type="ECO:0000256" key="16">
    <source>
        <dbReference type="ARBA" id="ARBA00038053"/>
    </source>
</evidence>
<organism evidence="22 23">
    <name type="scientific">Candidatus Berkelbacteria bacterium CG08_land_8_20_14_0_20_39_8</name>
    <dbReference type="NCBI Taxonomy" id="1974511"/>
    <lineage>
        <taxon>Bacteria</taxon>
        <taxon>Candidatus Berkelbacteria</taxon>
    </lineage>
</organism>
<evidence type="ECO:0000256" key="13">
    <source>
        <dbReference type="ARBA" id="ARBA00023316"/>
    </source>
</evidence>
<keyword evidence="6" id="KW-0808">Transferase</keyword>
<comment type="caution">
    <text evidence="22">The sequence shown here is derived from an EMBL/GenBank/DDBJ whole genome shotgun (WGS) entry which is preliminary data.</text>
</comment>
<dbReference type="InterPro" id="IPR001182">
    <property type="entry name" value="FtsW/RodA"/>
</dbReference>
<dbReference type="GO" id="GO:0032153">
    <property type="term" value="C:cell division site"/>
    <property type="evidence" value="ECO:0007669"/>
    <property type="project" value="TreeGrafter"/>
</dbReference>
<feature type="transmembrane region" description="Helical" evidence="21">
    <location>
        <begin position="20"/>
        <end position="37"/>
    </location>
</feature>
<gene>
    <name evidence="22" type="primary">ftsW</name>
    <name evidence="22" type="ORF">COT12_03340</name>
</gene>
<feature type="transmembrane region" description="Helical" evidence="21">
    <location>
        <begin position="86"/>
        <end position="105"/>
    </location>
</feature>
<feature type="transmembrane region" description="Helical" evidence="21">
    <location>
        <begin position="172"/>
        <end position="189"/>
    </location>
</feature>
<evidence type="ECO:0000256" key="8">
    <source>
        <dbReference type="ARBA" id="ARBA00022960"/>
    </source>
</evidence>
<keyword evidence="13" id="KW-0961">Cell wall biogenesis/degradation</keyword>
<keyword evidence="7 21" id="KW-0812">Transmembrane</keyword>
<evidence type="ECO:0000256" key="12">
    <source>
        <dbReference type="ARBA" id="ARBA00023306"/>
    </source>
</evidence>
<evidence type="ECO:0000256" key="14">
    <source>
        <dbReference type="ARBA" id="ARBA00032370"/>
    </source>
</evidence>
<dbReference type="EC" id="2.4.99.28" evidence="19"/>
<dbReference type="AlphaFoldDB" id="A0A2M6YBF5"/>
<accession>A0A2M6YBF5</accession>
<dbReference type="Proteomes" id="UP000229896">
    <property type="component" value="Unassembled WGS sequence"/>
</dbReference>
<dbReference type="Pfam" id="PF01098">
    <property type="entry name" value="FTSW_RODA_SPOVE"/>
    <property type="match status" value="1"/>
</dbReference>
<keyword evidence="11 21" id="KW-0472">Membrane</keyword>
<dbReference type="EMBL" id="PEXI01000106">
    <property type="protein sequence ID" value="PIU24010.1"/>
    <property type="molecule type" value="Genomic_DNA"/>
</dbReference>
<evidence type="ECO:0000256" key="20">
    <source>
        <dbReference type="ARBA" id="ARBA00049902"/>
    </source>
</evidence>
<feature type="transmembrane region" description="Helical" evidence="21">
    <location>
        <begin position="312"/>
        <end position="339"/>
    </location>
</feature>
<evidence type="ECO:0000256" key="2">
    <source>
        <dbReference type="ARBA" id="ARBA00004752"/>
    </source>
</evidence>
<evidence type="ECO:0000256" key="21">
    <source>
        <dbReference type="SAM" id="Phobius"/>
    </source>
</evidence>